<evidence type="ECO:0000313" key="2">
    <source>
        <dbReference type="EMBL" id="KAH8697426.1"/>
    </source>
</evidence>
<reference evidence="2" key="1">
    <citation type="submission" date="2021-12" db="EMBL/GenBank/DDBJ databases">
        <title>Convergent genome expansion in fungi linked to evolution of root-endophyte symbiosis.</title>
        <authorList>
            <consortium name="DOE Joint Genome Institute"/>
            <person name="Ke Y.-H."/>
            <person name="Bonito G."/>
            <person name="Liao H.-L."/>
            <person name="Looney B."/>
            <person name="Rojas-Flechas A."/>
            <person name="Nash J."/>
            <person name="Hameed K."/>
            <person name="Schadt C."/>
            <person name="Martin F."/>
            <person name="Crous P.W."/>
            <person name="Miettinen O."/>
            <person name="Magnuson J.K."/>
            <person name="Labbe J."/>
            <person name="Jacobson D."/>
            <person name="Doktycz M.J."/>
            <person name="Veneault-Fourrey C."/>
            <person name="Kuo A."/>
            <person name="Mondo S."/>
            <person name="Calhoun S."/>
            <person name="Riley R."/>
            <person name="Ohm R."/>
            <person name="LaButti K."/>
            <person name="Andreopoulos B."/>
            <person name="Pangilinan J."/>
            <person name="Nolan M."/>
            <person name="Tritt A."/>
            <person name="Clum A."/>
            <person name="Lipzen A."/>
            <person name="Daum C."/>
            <person name="Barry K."/>
            <person name="Grigoriev I.V."/>
            <person name="Vilgalys R."/>
        </authorList>
    </citation>
    <scope>NUCLEOTIDE SEQUENCE</scope>
    <source>
        <strain evidence="2">PMI_201</strain>
    </source>
</reference>
<proteinExistence type="predicted"/>
<gene>
    <name evidence="2" type="ORF">BGW36DRAFT_319825</name>
</gene>
<sequence length="238" mass="26858">MESGDSVNASCIKAKDEMTDRASDQGQLDESEEDLDDDGTQTVSGEVPLQHYTSGERGYSSLKTFNGRPYTGMAVGGSHTWNYENGLWKETKTEPDLWKVDYEATKRRMRRAPKGSGVPVGAQYHWYIIAHQYVEKVDENTYETHLVGSKYKLAHKSATAKAWSIPTVKGQRDRELDILDDAKARLQGLPPVLASEKVKEKKQEKGQQTLDTLFTKRKAAEEDDNVKKKTKVVMNKEQ</sequence>
<keyword evidence="3" id="KW-1185">Reference proteome</keyword>
<organism evidence="2 3">
    <name type="scientific">Talaromyces proteolyticus</name>
    <dbReference type="NCBI Taxonomy" id="1131652"/>
    <lineage>
        <taxon>Eukaryota</taxon>
        <taxon>Fungi</taxon>
        <taxon>Dikarya</taxon>
        <taxon>Ascomycota</taxon>
        <taxon>Pezizomycotina</taxon>
        <taxon>Eurotiomycetes</taxon>
        <taxon>Eurotiomycetidae</taxon>
        <taxon>Eurotiales</taxon>
        <taxon>Trichocomaceae</taxon>
        <taxon>Talaromyces</taxon>
        <taxon>Talaromyces sect. Bacilispori</taxon>
    </lineage>
</organism>
<feature type="compositionally biased region" description="Acidic residues" evidence="1">
    <location>
        <begin position="27"/>
        <end position="39"/>
    </location>
</feature>
<feature type="compositionally biased region" description="Basic and acidic residues" evidence="1">
    <location>
        <begin position="13"/>
        <end position="23"/>
    </location>
</feature>
<dbReference type="RefSeq" id="XP_046072127.1">
    <property type="nucleotide sequence ID" value="XM_046212622.1"/>
</dbReference>
<accession>A0AAD4Q0M9</accession>
<comment type="caution">
    <text evidence="2">The sequence shown here is derived from an EMBL/GenBank/DDBJ whole genome shotgun (WGS) entry which is preliminary data.</text>
</comment>
<protein>
    <submittedName>
        <fullName evidence="2">Uncharacterized protein</fullName>
    </submittedName>
</protein>
<dbReference type="GeneID" id="70242909"/>
<name>A0AAD4Q0M9_9EURO</name>
<feature type="region of interest" description="Disordered" evidence="1">
    <location>
        <begin position="1"/>
        <end position="53"/>
    </location>
</feature>
<dbReference type="EMBL" id="JAJTJA010000006">
    <property type="protein sequence ID" value="KAH8697426.1"/>
    <property type="molecule type" value="Genomic_DNA"/>
</dbReference>
<evidence type="ECO:0000256" key="1">
    <source>
        <dbReference type="SAM" id="MobiDB-lite"/>
    </source>
</evidence>
<feature type="non-terminal residue" evidence="2">
    <location>
        <position position="238"/>
    </location>
</feature>
<dbReference type="AlphaFoldDB" id="A0AAD4Q0M9"/>
<evidence type="ECO:0000313" key="3">
    <source>
        <dbReference type="Proteomes" id="UP001201262"/>
    </source>
</evidence>
<dbReference type="Proteomes" id="UP001201262">
    <property type="component" value="Unassembled WGS sequence"/>
</dbReference>